<dbReference type="PROSITE" id="PS50928">
    <property type="entry name" value="ABC_TM1"/>
    <property type="match status" value="1"/>
</dbReference>
<dbReference type="PANTHER" id="PTHR30177:SF4">
    <property type="entry name" value="OSMOPROTECTANT IMPORT PERMEASE PROTEIN OSMW"/>
    <property type="match status" value="1"/>
</dbReference>
<evidence type="ECO:0000256" key="2">
    <source>
        <dbReference type="ARBA" id="ARBA00022448"/>
    </source>
</evidence>
<accession>A0AA46TGI1</accession>
<feature type="transmembrane region" description="Helical" evidence="6">
    <location>
        <begin position="25"/>
        <end position="45"/>
    </location>
</feature>
<evidence type="ECO:0000256" key="4">
    <source>
        <dbReference type="ARBA" id="ARBA00022989"/>
    </source>
</evidence>
<keyword evidence="2 6" id="KW-0813">Transport</keyword>
<dbReference type="AlphaFoldDB" id="A0AA46TGI1"/>
<dbReference type="EMBL" id="CP094970">
    <property type="protein sequence ID" value="UYM04840.1"/>
    <property type="molecule type" value="Genomic_DNA"/>
</dbReference>
<dbReference type="InterPro" id="IPR051204">
    <property type="entry name" value="ABC_transp_perm/SBD"/>
</dbReference>
<dbReference type="InterPro" id="IPR035906">
    <property type="entry name" value="MetI-like_sf"/>
</dbReference>
<evidence type="ECO:0000313" key="8">
    <source>
        <dbReference type="EMBL" id="UYM04840.1"/>
    </source>
</evidence>
<evidence type="ECO:0000313" key="9">
    <source>
        <dbReference type="Proteomes" id="UP001164390"/>
    </source>
</evidence>
<keyword evidence="5 6" id="KW-0472">Membrane</keyword>
<dbReference type="KEGG" id="sgrg:L0C25_20265"/>
<name>A0AA46TGI1_9ACTN</name>
<evidence type="ECO:0000256" key="1">
    <source>
        <dbReference type="ARBA" id="ARBA00004141"/>
    </source>
</evidence>
<proteinExistence type="inferred from homology"/>
<dbReference type="Proteomes" id="UP001164390">
    <property type="component" value="Chromosome"/>
</dbReference>
<feature type="transmembrane region" description="Helical" evidence="6">
    <location>
        <begin position="83"/>
        <end position="101"/>
    </location>
</feature>
<evidence type="ECO:0000256" key="6">
    <source>
        <dbReference type="RuleBase" id="RU363032"/>
    </source>
</evidence>
<evidence type="ECO:0000256" key="5">
    <source>
        <dbReference type="ARBA" id="ARBA00023136"/>
    </source>
</evidence>
<comment type="subcellular location">
    <subcellularLocation>
        <location evidence="6">Cell membrane</location>
        <topology evidence="6">Multi-pass membrane protein</topology>
    </subcellularLocation>
    <subcellularLocation>
        <location evidence="1">Membrane</location>
        <topology evidence="1">Multi-pass membrane protein</topology>
    </subcellularLocation>
</comment>
<sequence>MGSYWDFLSDNRSTLVFDSYQHMSYVVQSLVVGLIIGLVVAALCYRSVRWTGGANAGSAMAMTLPGFALFGLLSGIIAPGVKAAVIGLVFYGMMPILRNAVVGLRGVDPALVESAKGMGMSRTATLLRLEIPMAWPVIMTGVRVSAQMMMGVAAIAAYVSGPGLGGQIFQGLSQLGGANATERVVVATVLIIVLAIILDLVLGFIARLTTSRGIRV</sequence>
<keyword evidence="9" id="KW-1185">Reference proteome</keyword>
<dbReference type="PANTHER" id="PTHR30177">
    <property type="entry name" value="GLYCINE BETAINE/L-PROLINE TRANSPORT SYSTEM PERMEASE PROTEIN PROW"/>
    <property type="match status" value="1"/>
</dbReference>
<keyword evidence="3 6" id="KW-0812">Transmembrane</keyword>
<protein>
    <submittedName>
        <fullName evidence="8">ABC transporter permease</fullName>
    </submittedName>
</protein>
<dbReference type="GO" id="GO:0005886">
    <property type="term" value="C:plasma membrane"/>
    <property type="evidence" value="ECO:0007669"/>
    <property type="project" value="UniProtKB-SubCell"/>
</dbReference>
<evidence type="ECO:0000259" key="7">
    <source>
        <dbReference type="PROSITE" id="PS50928"/>
    </source>
</evidence>
<feature type="transmembrane region" description="Helical" evidence="6">
    <location>
        <begin position="184"/>
        <end position="206"/>
    </location>
</feature>
<feature type="transmembrane region" description="Helical" evidence="6">
    <location>
        <begin position="148"/>
        <end position="172"/>
    </location>
</feature>
<evidence type="ECO:0000256" key="3">
    <source>
        <dbReference type="ARBA" id="ARBA00022692"/>
    </source>
</evidence>
<gene>
    <name evidence="8" type="ORF">L0C25_20265</name>
</gene>
<reference evidence="8" key="1">
    <citation type="submission" date="2022-01" db="EMBL/GenBank/DDBJ databases">
        <title>Nocardioidaceae gen. sp. A5X3R13.</title>
        <authorList>
            <person name="Lopez Marin M.A."/>
            <person name="Uhlik O."/>
        </authorList>
    </citation>
    <scope>NUCLEOTIDE SEQUENCE</scope>
    <source>
        <strain evidence="8">A5X3R13</strain>
    </source>
</reference>
<keyword evidence="4 6" id="KW-1133">Transmembrane helix</keyword>
<dbReference type="InterPro" id="IPR000515">
    <property type="entry name" value="MetI-like"/>
</dbReference>
<feature type="domain" description="ABC transmembrane type-1" evidence="7">
    <location>
        <begin position="19"/>
        <end position="202"/>
    </location>
</feature>
<dbReference type="Gene3D" id="1.10.3720.10">
    <property type="entry name" value="MetI-like"/>
    <property type="match status" value="1"/>
</dbReference>
<dbReference type="SUPFAM" id="SSF161098">
    <property type="entry name" value="MetI-like"/>
    <property type="match status" value="1"/>
</dbReference>
<organism evidence="8 9">
    <name type="scientific">Solicola gregarius</name>
    <dbReference type="NCBI Taxonomy" id="2908642"/>
    <lineage>
        <taxon>Bacteria</taxon>
        <taxon>Bacillati</taxon>
        <taxon>Actinomycetota</taxon>
        <taxon>Actinomycetes</taxon>
        <taxon>Propionibacteriales</taxon>
        <taxon>Nocardioidaceae</taxon>
        <taxon>Solicola</taxon>
    </lineage>
</organism>
<dbReference type="GO" id="GO:0055085">
    <property type="term" value="P:transmembrane transport"/>
    <property type="evidence" value="ECO:0007669"/>
    <property type="project" value="InterPro"/>
</dbReference>
<dbReference type="Pfam" id="PF00528">
    <property type="entry name" value="BPD_transp_1"/>
    <property type="match status" value="1"/>
</dbReference>
<comment type="similarity">
    <text evidence="6">Belongs to the binding-protein-dependent transport system permease family.</text>
</comment>
<dbReference type="GO" id="GO:0031460">
    <property type="term" value="P:glycine betaine transport"/>
    <property type="evidence" value="ECO:0007669"/>
    <property type="project" value="TreeGrafter"/>
</dbReference>
<feature type="transmembrane region" description="Helical" evidence="6">
    <location>
        <begin position="57"/>
        <end position="77"/>
    </location>
</feature>
<dbReference type="CDD" id="cd06261">
    <property type="entry name" value="TM_PBP2"/>
    <property type="match status" value="1"/>
</dbReference>
<dbReference type="RefSeq" id="WP_271633600.1">
    <property type="nucleotide sequence ID" value="NZ_CP094970.1"/>
</dbReference>